<evidence type="ECO:0000313" key="5">
    <source>
        <dbReference type="Proteomes" id="UP001451571"/>
    </source>
</evidence>
<gene>
    <name evidence="4" type="ORF">V6984_12995</name>
</gene>
<reference evidence="4 5" key="1">
    <citation type="submission" date="2024-02" db="EMBL/GenBank/DDBJ databases">
        <title>Bacterial strain from lacustrine sediment.</title>
        <authorList>
            <person name="Petit C."/>
            <person name="Fadhlaoui K."/>
        </authorList>
    </citation>
    <scope>NUCLEOTIDE SEQUENCE [LARGE SCALE GENOMIC DNA]</scope>
    <source>
        <strain evidence="4 5">IPX-CK</strain>
    </source>
</reference>
<dbReference type="InterPro" id="IPR009057">
    <property type="entry name" value="Homeodomain-like_sf"/>
</dbReference>
<dbReference type="InterPro" id="IPR050624">
    <property type="entry name" value="HTH-type_Tx_Regulator"/>
</dbReference>
<dbReference type="InterPro" id="IPR001647">
    <property type="entry name" value="HTH_TetR"/>
</dbReference>
<dbReference type="RefSeq" id="WP_342756054.1">
    <property type="nucleotide sequence ID" value="NZ_CP146256.1"/>
</dbReference>
<dbReference type="Proteomes" id="UP001451571">
    <property type="component" value="Chromosome"/>
</dbReference>
<evidence type="ECO:0000256" key="2">
    <source>
        <dbReference type="PROSITE-ProRule" id="PRU00335"/>
    </source>
</evidence>
<dbReference type="PANTHER" id="PTHR43479">
    <property type="entry name" value="ACREF/ENVCD OPERON REPRESSOR-RELATED"/>
    <property type="match status" value="1"/>
</dbReference>
<organism evidence="4 5">
    <name type="scientific">Kineothrix sedimenti</name>
    <dbReference type="NCBI Taxonomy" id="3123317"/>
    <lineage>
        <taxon>Bacteria</taxon>
        <taxon>Bacillati</taxon>
        <taxon>Bacillota</taxon>
        <taxon>Clostridia</taxon>
        <taxon>Lachnospirales</taxon>
        <taxon>Lachnospiraceae</taxon>
        <taxon>Kineothrix</taxon>
    </lineage>
</organism>
<dbReference type="PROSITE" id="PS50977">
    <property type="entry name" value="HTH_TETR_2"/>
    <property type="match status" value="1"/>
</dbReference>
<dbReference type="Pfam" id="PF00440">
    <property type="entry name" value="TetR_N"/>
    <property type="match status" value="1"/>
</dbReference>
<protein>
    <submittedName>
        <fullName evidence="4">TetR/AcrR family transcriptional regulator</fullName>
    </submittedName>
</protein>
<name>A0ABZ3EQG9_9FIRM</name>
<dbReference type="EMBL" id="CP146256">
    <property type="protein sequence ID" value="XAH72438.1"/>
    <property type="molecule type" value="Genomic_DNA"/>
</dbReference>
<proteinExistence type="predicted"/>
<feature type="domain" description="HTH tetR-type" evidence="3">
    <location>
        <begin position="9"/>
        <end position="69"/>
    </location>
</feature>
<sequence>MNGFEKRTQEKKHKILEAAVELFSARGIQKVSITEISAKACASQVTIYKYFNSKENLARCALEHYYNELLQSFIDVIDSDLPFAEKIEQAFFAPMQKSPAAISSFWDDAISEKLRDITLEYEQKITPHMLRFIEQGYECGYFNKSYSAETLLIYLNVFGTNAMKQLGSLQTEDKKKRIYEELLSVFLHGVVGNRTKKE</sequence>
<dbReference type="SUPFAM" id="SSF46689">
    <property type="entry name" value="Homeodomain-like"/>
    <property type="match status" value="1"/>
</dbReference>
<dbReference type="PANTHER" id="PTHR43479:SF11">
    <property type="entry name" value="ACREF_ENVCD OPERON REPRESSOR-RELATED"/>
    <property type="match status" value="1"/>
</dbReference>
<keyword evidence="5" id="KW-1185">Reference proteome</keyword>
<dbReference type="Gene3D" id="1.10.357.10">
    <property type="entry name" value="Tetracycline Repressor, domain 2"/>
    <property type="match status" value="1"/>
</dbReference>
<feature type="DNA-binding region" description="H-T-H motif" evidence="2">
    <location>
        <begin position="32"/>
        <end position="51"/>
    </location>
</feature>
<evidence type="ECO:0000259" key="3">
    <source>
        <dbReference type="PROSITE" id="PS50977"/>
    </source>
</evidence>
<evidence type="ECO:0000256" key="1">
    <source>
        <dbReference type="ARBA" id="ARBA00023125"/>
    </source>
</evidence>
<evidence type="ECO:0000313" key="4">
    <source>
        <dbReference type="EMBL" id="XAH72438.1"/>
    </source>
</evidence>
<keyword evidence="1 2" id="KW-0238">DNA-binding</keyword>
<accession>A0ABZ3EQG9</accession>
<dbReference type="PRINTS" id="PR00455">
    <property type="entry name" value="HTHTETR"/>
</dbReference>